<dbReference type="CDD" id="cd13970">
    <property type="entry name" value="ABC1_ADCK3"/>
    <property type="match status" value="1"/>
</dbReference>
<dbReference type="InterPro" id="IPR011009">
    <property type="entry name" value="Kinase-like_dom_sf"/>
</dbReference>
<evidence type="ECO:0000256" key="4">
    <source>
        <dbReference type="ARBA" id="ARBA00022840"/>
    </source>
</evidence>
<dbReference type="OrthoDB" id="9795390at2"/>
<evidence type="ECO:0000256" key="3">
    <source>
        <dbReference type="ARBA" id="ARBA00022741"/>
    </source>
</evidence>
<feature type="domain" description="ABC1 atypical kinase-like" evidence="6">
    <location>
        <begin position="113"/>
        <end position="352"/>
    </location>
</feature>
<keyword evidence="7" id="KW-0418">Kinase</keyword>
<dbReference type="EMBL" id="FNCE01000001">
    <property type="protein sequence ID" value="SDF51426.1"/>
    <property type="molecule type" value="Genomic_DNA"/>
</dbReference>
<evidence type="ECO:0000313" key="8">
    <source>
        <dbReference type="Proteomes" id="UP000199415"/>
    </source>
</evidence>
<dbReference type="InterPro" id="IPR034646">
    <property type="entry name" value="ADCK3_dom"/>
</dbReference>
<dbReference type="STRING" id="1082479.SAMN05216241_101330"/>
<keyword evidence="8" id="KW-1185">Reference proteome</keyword>
<gene>
    <name evidence="7" type="ORF">SAMN05216241_101330</name>
</gene>
<dbReference type="PANTHER" id="PTHR43851">
    <property type="match status" value="1"/>
</dbReference>
<comment type="similarity">
    <text evidence="1">Belongs to the protein kinase superfamily. ADCK protein kinase family.</text>
</comment>
<reference evidence="7 8" key="1">
    <citation type="submission" date="2016-10" db="EMBL/GenBank/DDBJ databases">
        <authorList>
            <person name="de Groot N.N."/>
        </authorList>
    </citation>
    <scope>NUCLEOTIDE SEQUENCE [LARGE SCALE GENOMIC DNA]</scope>
    <source>
        <strain evidence="7 8">DSM 25584</strain>
    </source>
</reference>
<dbReference type="InterPro" id="IPR051409">
    <property type="entry name" value="Atypical_kinase_ADCK"/>
</dbReference>
<dbReference type="AlphaFoldDB" id="A0A1G7LPX9"/>
<sequence length="480" mass="55096">MSENEREHAGTAGRTEETYSSAEYDDLGAGQTSENDSFRGRLRRYAQVGRSMTGLAAQFVGNRYLGVELDSVKHSSELRQALGGIKGPLMKAVQILSTIPDALPREYAQELQQLQADAPPMGWPFVKRRMTTELGPGWRRKFTEFSREAIAAASLGQVHAAKDTEGRELACKLQYPDMQSAVEADLKQLRWILAIYRRYDNAIDTSDIYDELCDRLREELDYDLERRHMALYRYMLRDEPTVFVPETVPELSTTRLLTMTRVGGSRIMRFLEEESDQEVRNRVAYNMFRAWYVPFYYYGVIHGDPHLGNYTVERDTQQINLLDFGCIRTFRPSFVKGVIDLYHALDTGDWELAKHAYRTWGFENLNEDVLEVLNMWASYLYGPLLEDRPRTIEGEQGTAYGAELANKVHKELKRLGGVRPPREFVLMDRAAIGLGSVFMHLNAEINWHRLFQELIQDFDADALAKRQHEALETCGVPAHT</sequence>
<keyword evidence="2" id="KW-0808">Transferase</keyword>
<evidence type="ECO:0000313" key="7">
    <source>
        <dbReference type="EMBL" id="SDF51426.1"/>
    </source>
</evidence>
<dbReference type="Pfam" id="PF03109">
    <property type="entry name" value="ABC1"/>
    <property type="match status" value="1"/>
</dbReference>
<dbReference type="GO" id="GO:0006744">
    <property type="term" value="P:ubiquinone biosynthetic process"/>
    <property type="evidence" value="ECO:0007669"/>
    <property type="project" value="TreeGrafter"/>
</dbReference>
<evidence type="ECO:0000256" key="1">
    <source>
        <dbReference type="ARBA" id="ARBA00009670"/>
    </source>
</evidence>
<proteinExistence type="inferred from homology"/>
<keyword evidence="3" id="KW-0547">Nucleotide-binding</keyword>
<dbReference type="SUPFAM" id="SSF56112">
    <property type="entry name" value="Protein kinase-like (PK-like)"/>
    <property type="match status" value="1"/>
</dbReference>
<keyword evidence="7" id="KW-0830">Ubiquinone</keyword>
<evidence type="ECO:0000256" key="2">
    <source>
        <dbReference type="ARBA" id="ARBA00022679"/>
    </source>
</evidence>
<evidence type="ECO:0000256" key="5">
    <source>
        <dbReference type="SAM" id="MobiDB-lite"/>
    </source>
</evidence>
<evidence type="ECO:0000259" key="6">
    <source>
        <dbReference type="Pfam" id="PF03109"/>
    </source>
</evidence>
<feature type="compositionally biased region" description="Basic and acidic residues" evidence="5">
    <location>
        <begin position="1"/>
        <end position="17"/>
    </location>
</feature>
<dbReference type="GO" id="GO:0005524">
    <property type="term" value="F:ATP binding"/>
    <property type="evidence" value="ECO:0007669"/>
    <property type="project" value="UniProtKB-KW"/>
</dbReference>
<dbReference type="PANTHER" id="PTHR43851:SF3">
    <property type="entry name" value="COENZYME Q8"/>
    <property type="match status" value="1"/>
</dbReference>
<dbReference type="Proteomes" id="UP000199415">
    <property type="component" value="Unassembled WGS sequence"/>
</dbReference>
<dbReference type="InterPro" id="IPR004147">
    <property type="entry name" value="ABC1_dom"/>
</dbReference>
<feature type="region of interest" description="Disordered" evidence="5">
    <location>
        <begin position="1"/>
        <end position="38"/>
    </location>
</feature>
<accession>A0A1G7LPX9</accession>
<organism evidence="7 8">
    <name type="scientific">Limimonas halophila</name>
    <dbReference type="NCBI Taxonomy" id="1082479"/>
    <lineage>
        <taxon>Bacteria</taxon>
        <taxon>Pseudomonadati</taxon>
        <taxon>Pseudomonadota</taxon>
        <taxon>Alphaproteobacteria</taxon>
        <taxon>Rhodospirillales</taxon>
        <taxon>Rhodovibrionaceae</taxon>
        <taxon>Limimonas</taxon>
    </lineage>
</organism>
<protein>
    <submittedName>
        <fullName evidence="7">Predicted unusual protein kinase regulating ubiquinone biosynthesis, AarF/ABC1/UbiB family</fullName>
    </submittedName>
</protein>
<keyword evidence="4" id="KW-0067">ATP-binding</keyword>
<dbReference type="GO" id="GO:0016301">
    <property type="term" value="F:kinase activity"/>
    <property type="evidence" value="ECO:0007669"/>
    <property type="project" value="UniProtKB-KW"/>
</dbReference>
<name>A0A1G7LPX9_9PROT</name>